<keyword evidence="3" id="KW-1185">Reference proteome</keyword>
<dbReference type="Proteomes" id="UP000694540">
    <property type="component" value="Unplaced"/>
</dbReference>
<dbReference type="Ensembl" id="ENSCWAT00000024229.1">
    <property type="protein sequence ID" value="ENSCWAP00000022343.1"/>
    <property type="gene ID" value="ENSCWAG00000017042.1"/>
</dbReference>
<dbReference type="AlphaFoldDB" id="A0A8C3X4H7"/>
<feature type="coiled-coil region" evidence="1">
    <location>
        <begin position="12"/>
        <end position="39"/>
    </location>
</feature>
<reference evidence="2" key="2">
    <citation type="submission" date="2025-09" db="UniProtKB">
        <authorList>
            <consortium name="Ensembl"/>
        </authorList>
    </citation>
    <scope>IDENTIFICATION</scope>
</reference>
<accession>A0A8C3X4H7</accession>
<protein>
    <submittedName>
        <fullName evidence="2">Uncharacterized protein</fullName>
    </submittedName>
</protein>
<organism evidence="2 3">
    <name type="scientific">Catagonus wagneri</name>
    <name type="common">Chacoan peccary</name>
    <dbReference type="NCBI Taxonomy" id="51154"/>
    <lineage>
        <taxon>Eukaryota</taxon>
        <taxon>Metazoa</taxon>
        <taxon>Chordata</taxon>
        <taxon>Craniata</taxon>
        <taxon>Vertebrata</taxon>
        <taxon>Euteleostomi</taxon>
        <taxon>Mammalia</taxon>
        <taxon>Eutheria</taxon>
        <taxon>Laurasiatheria</taxon>
        <taxon>Artiodactyla</taxon>
        <taxon>Suina</taxon>
        <taxon>Tayassuidae</taxon>
        <taxon>Catagonus</taxon>
    </lineage>
</organism>
<evidence type="ECO:0000313" key="3">
    <source>
        <dbReference type="Proteomes" id="UP000694540"/>
    </source>
</evidence>
<sequence length="81" mass="9450">MSCCSSLLQQALHALQEKQAQLKMRLQELQQLKMKLRDNESSPQDKVSWEGVWNSKTKIFFFSWRSRHGAAVNKSDWEPLG</sequence>
<evidence type="ECO:0000313" key="2">
    <source>
        <dbReference type="Ensembl" id="ENSCWAP00000022343.1"/>
    </source>
</evidence>
<evidence type="ECO:0000256" key="1">
    <source>
        <dbReference type="SAM" id="Coils"/>
    </source>
</evidence>
<keyword evidence="1" id="KW-0175">Coiled coil</keyword>
<reference evidence="2" key="1">
    <citation type="submission" date="2025-08" db="UniProtKB">
        <authorList>
            <consortium name="Ensembl"/>
        </authorList>
    </citation>
    <scope>IDENTIFICATION</scope>
</reference>
<proteinExistence type="predicted"/>
<name>A0A8C3X4H7_9CETA</name>